<dbReference type="AlphaFoldDB" id="A0ABD2IF25"/>
<dbReference type="Pfam" id="PF10551">
    <property type="entry name" value="MULE"/>
    <property type="match status" value="1"/>
</dbReference>
<reference evidence="2 3" key="1">
    <citation type="submission" date="2024-10" db="EMBL/GenBank/DDBJ databases">
        <authorList>
            <person name="Kim D."/>
        </authorList>
    </citation>
    <scope>NUCLEOTIDE SEQUENCE [LARGE SCALE GENOMIC DNA]</scope>
    <source>
        <strain evidence="2">Taebaek</strain>
    </source>
</reference>
<organism evidence="2 3">
    <name type="scientific">Heterodera schachtii</name>
    <name type="common">Sugarbeet cyst nematode worm</name>
    <name type="synonym">Tylenchus schachtii</name>
    <dbReference type="NCBI Taxonomy" id="97005"/>
    <lineage>
        <taxon>Eukaryota</taxon>
        <taxon>Metazoa</taxon>
        <taxon>Ecdysozoa</taxon>
        <taxon>Nematoda</taxon>
        <taxon>Chromadorea</taxon>
        <taxon>Rhabditida</taxon>
        <taxon>Tylenchina</taxon>
        <taxon>Tylenchomorpha</taxon>
        <taxon>Tylenchoidea</taxon>
        <taxon>Heteroderidae</taxon>
        <taxon>Heteroderinae</taxon>
        <taxon>Heterodera</taxon>
    </lineage>
</organism>
<dbReference type="Gene3D" id="2.20.25.240">
    <property type="match status" value="1"/>
</dbReference>
<feature type="domain" description="MULE transposase" evidence="1">
    <location>
        <begin position="230"/>
        <end position="322"/>
    </location>
</feature>
<sequence length="569" mass="64704">MPTVREILESLQKPIKRPRIPANEDSVLNVERTATEQQMEGASTSNVLNVAESDDEENCEPVQFQRGETIRGALCLWHQGFRFLKIRKDGSWFRCEQRNCPATAKLEDNDLMTGILGPKSHHHGCAPSRYNAETKRNLMKLMVKEEPKRKPSQLRAQTRTDVDDEVFELLGTNEALDRMTNSKEQFVGKVNCVDPLKIQIPPGLLIKNGESVLIYDSRRLLSVLKQNRRWSLDGTFRSAPKPWMQVFVIGCYVNNRMLVAAQALLPGKASKYYTEVLQQLKRAVEPILPIKMMSDFEIGMLKAMRHVFPSCERSGCSFHMAQAVFRKARSMGIFNLLNEDDDEAPVQRKSVHKTFRSVLSLALIPPLYVRLTFSTIVSAAPLGVQGWLAHFAKTYIGTTQFEIDRGAEAFEPHADVGHFLLRRTRSTTPFSMSQASIMTGSGPIQFGLHSPQPSTPTIPLSEESSLQLIRRWNMRLSVLRASRYRFGMCTSGLKWHLNERITAWRPHMANSLDIDKQLDIGRAEHLQKSRKRPQRYIIKEQNVMQILDEADFESEEGLANTLNLLGLVM</sequence>
<dbReference type="Proteomes" id="UP001620645">
    <property type="component" value="Unassembled WGS sequence"/>
</dbReference>
<accession>A0ABD2IF25</accession>
<name>A0ABD2IF25_HETSC</name>
<gene>
    <name evidence="2" type="ORF">niasHS_016907</name>
</gene>
<keyword evidence="3" id="KW-1185">Reference proteome</keyword>
<evidence type="ECO:0000313" key="3">
    <source>
        <dbReference type="Proteomes" id="UP001620645"/>
    </source>
</evidence>
<dbReference type="InterPro" id="IPR018289">
    <property type="entry name" value="MULE_transposase_dom"/>
</dbReference>
<dbReference type="EMBL" id="JBICCN010000385">
    <property type="protein sequence ID" value="KAL3071808.1"/>
    <property type="molecule type" value="Genomic_DNA"/>
</dbReference>
<evidence type="ECO:0000313" key="2">
    <source>
        <dbReference type="EMBL" id="KAL3071808.1"/>
    </source>
</evidence>
<evidence type="ECO:0000259" key="1">
    <source>
        <dbReference type="Pfam" id="PF10551"/>
    </source>
</evidence>
<protein>
    <recommendedName>
        <fullName evidence="1">MULE transposase domain-containing protein</fullName>
    </recommendedName>
</protein>
<proteinExistence type="predicted"/>
<comment type="caution">
    <text evidence="2">The sequence shown here is derived from an EMBL/GenBank/DDBJ whole genome shotgun (WGS) entry which is preliminary data.</text>
</comment>